<proteinExistence type="predicted"/>
<evidence type="ECO:0000256" key="1">
    <source>
        <dbReference type="SAM" id="SignalP"/>
    </source>
</evidence>
<evidence type="ECO:0000313" key="3">
    <source>
        <dbReference type="Proteomes" id="UP000199556"/>
    </source>
</evidence>
<feature type="chain" id="PRO_5011612923" evidence="1">
    <location>
        <begin position="26"/>
        <end position="251"/>
    </location>
</feature>
<reference evidence="2" key="1">
    <citation type="submission" date="2016-10" db="EMBL/GenBank/DDBJ databases">
        <authorList>
            <person name="de Groot N.N."/>
        </authorList>
    </citation>
    <scope>NUCLEOTIDE SEQUENCE [LARGE SCALE GENOMIC DNA]</scope>
    <source>
        <strain evidence="2">DSM 4180</strain>
    </source>
</reference>
<feature type="signal peptide" evidence="1">
    <location>
        <begin position="1"/>
        <end position="25"/>
    </location>
</feature>
<dbReference type="OrthoDB" id="5608150at2"/>
<accession>A0A1I4Q4D9</accession>
<keyword evidence="1" id="KW-0732">Signal</keyword>
<dbReference type="Proteomes" id="UP000199556">
    <property type="component" value="Unassembled WGS sequence"/>
</dbReference>
<sequence>MKRRPFLGLSAVLLLAPELMLPAGAKERPIRVIPLQHRPAEDLLPLLRPLLGPGETLTGEGMRLVARAEPATLAQLEQAVADLDMAAAGLRLSLQWGEADADTEGGRRITTRRDTGIRSLRLLEGETALVRGERNLPQGSARLVPVPGGIAVEPHITRQRLQEGFLVTARLLPGERVRLHIRSLRERPDPAGGGRSLSQAVETTVTADLGEWIPLSSLRRETFEEGTRVLRTREPERRHVLDLRVRVERMD</sequence>
<keyword evidence="3" id="KW-1185">Reference proteome</keyword>
<name>A0A1I4Q4D9_ECTMO</name>
<dbReference type="AlphaFoldDB" id="A0A1I4Q4D9"/>
<dbReference type="STRING" id="195064.SAMN05421721_103140"/>
<organism evidence="2 3">
    <name type="scientific">Ectothiorhodospira mobilis</name>
    <dbReference type="NCBI Taxonomy" id="195064"/>
    <lineage>
        <taxon>Bacteria</taxon>
        <taxon>Pseudomonadati</taxon>
        <taxon>Pseudomonadota</taxon>
        <taxon>Gammaproteobacteria</taxon>
        <taxon>Chromatiales</taxon>
        <taxon>Ectothiorhodospiraceae</taxon>
        <taxon>Ectothiorhodospira</taxon>
    </lineage>
</organism>
<protein>
    <submittedName>
        <fullName evidence="2">Type II secretion system protein D (GspD)</fullName>
    </submittedName>
</protein>
<evidence type="ECO:0000313" key="2">
    <source>
        <dbReference type="EMBL" id="SFM34939.1"/>
    </source>
</evidence>
<gene>
    <name evidence="2" type="ORF">SAMN05421721_103140</name>
</gene>
<dbReference type="EMBL" id="FOUO01000003">
    <property type="protein sequence ID" value="SFM34939.1"/>
    <property type="molecule type" value="Genomic_DNA"/>
</dbReference>
<dbReference type="RefSeq" id="WP_143096339.1">
    <property type="nucleotide sequence ID" value="NZ_FOUO01000003.1"/>
</dbReference>